<keyword evidence="6" id="KW-0812">Transmembrane</keyword>
<keyword evidence="14" id="KW-0576">Peroxisome</keyword>
<keyword evidence="5" id="KW-0808">Transferase</keyword>
<evidence type="ECO:0000256" key="7">
    <source>
        <dbReference type="ARBA" id="ARBA00022723"/>
    </source>
</evidence>
<dbReference type="Proteomes" id="UP000035642">
    <property type="component" value="Unassembled WGS sequence"/>
</dbReference>
<dbReference type="InterPro" id="IPR013083">
    <property type="entry name" value="Znf_RING/FYVE/PHD"/>
</dbReference>
<evidence type="ECO:0000256" key="1">
    <source>
        <dbReference type="ARBA" id="ARBA00004585"/>
    </source>
</evidence>
<dbReference type="PANTHER" id="PTHR48178">
    <property type="entry name" value="PEROXISOME BIOGENESIS FACTOR 2"/>
    <property type="match status" value="1"/>
</dbReference>
<proteinExistence type="inferred from homology"/>
<evidence type="ECO:0000256" key="10">
    <source>
        <dbReference type="ARBA" id="ARBA00022833"/>
    </source>
</evidence>
<dbReference type="GO" id="GO:0008270">
    <property type="term" value="F:zinc ion binding"/>
    <property type="evidence" value="ECO:0007669"/>
    <property type="project" value="UniProtKB-KW"/>
</dbReference>
<evidence type="ECO:0000256" key="15">
    <source>
        <dbReference type="ARBA" id="ARBA00032511"/>
    </source>
</evidence>
<keyword evidence="4" id="KW-0813">Transport</keyword>
<sequence length="316" mass="35795">MACKSLRVGQVDANILDREYQQLVSQQFEQLTVELPISIARLCDLLRPEIHVLLNAVLWTTRISRARELILCKRSKVFERKVATQSKLLYYYYTTSYQPEVFIGASPGQMEMGISYKDYSHKKMHLHFLLSVLVPYFTKRIWSLFSHPLATRIFSKVSAIFETICILHYLNFLHVGGHSTFVESVLGLRNWNARNLTIGAVNYESQNRELLWHTFRDALLLVWPAYVAVSAKLVGPRRAEAETDGVALRCGHCGGIAVAPMRSTRCGHIACYWCVTSRAPTDLTKCVVCGEEENQIVPVKGTLLLSGEAGNVQDER</sequence>
<keyword evidence="8" id="KW-0863">Zinc-finger</keyword>
<comment type="subcellular location">
    <subcellularLocation>
        <location evidence="1">Peroxisome membrane</location>
        <topology evidence="1">Multi-pass membrane protein</topology>
    </subcellularLocation>
</comment>
<evidence type="ECO:0000256" key="5">
    <source>
        <dbReference type="ARBA" id="ARBA00022679"/>
    </source>
</evidence>
<keyword evidence="9" id="KW-0833">Ubl conjugation pathway</keyword>
<protein>
    <recommendedName>
        <fullName evidence="17">RING-type E3 ubiquitin transferase (cysteine targeting)</fullName>
        <ecNumber evidence="17">2.3.2.36</ecNumber>
    </recommendedName>
    <alternativeName>
        <fullName evidence="15">Peroxin-2</fullName>
    </alternativeName>
</protein>
<evidence type="ECO:0000256" key="6">
    <source>
        <dbReference type="ARBA" id="ARBA00022692"/>
    </source>
</evidence>
<evidence type="ECO:0000256" key="3">
    <source>
        <dbReference type="ARBA" id="ARBA00008704"/>
    </source>
</evidence>
<keyword evidence="19" id="KW-1185">Reference proteome</keyword>
<dbReference type="PANTHER" id="PTHR48178:SF1">
    <property type="entry name" value="PEROXISOME BIOGENESIS FACTOR 2"/>
    <property type="match status" value="1"/>
</dbReference>
<keyword evidence="7" id="KW-0479">Metal-binding</keyword>
<keyword evidence="11" id="KW-0653">Protein transport</keyword>
<feature type="domain" description="Pex N-terminal" evidence="18">
    <location>
        <begin position="45"/>
        <end position="228"/>
    </location>
</feature>
<organism evidence="19 20">
    <name type="scientific">Angiostrongylus cantonensis</name>
    <name type="common">Rat lungworm</name>
    <dbReference type="NCBI Taxonomy" id="6313"/>
    <lineage>
        <taxon>Eukaryota</taxon>
        <taxon>Metazoa</taxon>
        <taxon>Ecdysozoa</taxon>
        <taxon>Nematoda</taxon>
        <taxon>Chromadorea</taxon>
        <taxon>Rhabditida</taxon>
        <taxon>Rhabditina</taxon>
        <taxon>Rhabditomorpha</taxon>
        <taxon>Strongyloidea</taxon>
        <taxon>Metastrongylidae</taxon>
        <taxon>Angiostrongylus</taxon>
    </lineage>
</organism>
<dbReference type="InterPro" id="IPR025654">
    <property type="entry name" value="PEX2/10"/>
</dbReference>
<keyword evidence="10" id="KW-0862">Zinc</keyword>
<evidence type="ECO:0000256" key="16">
    <source>
        <dbReference type="ARBA" id="ARBA00034438"/>
    </source>
</evidence>
<evidence type="ECO:0000259" key="18">
    <source>
        <dbReference type="Pfam" id="PF04757"/>
    </source>
</evidence>
<evidence type="ECO:0000256" key="4">
    <source>
        <dbReference type="ARBA" id="ARBA00022448"/>
    </source>
</evidence>
<keyword evidence="12" id="KW-1133">Transmembrane helix</keyword>
<evidence type="ECO:0000256" key="17">
    <source>
        <dbReference type="ARBA" id="ARBA00034523"/>
    </source>
</evidence>
<dbReference type="SUPFAM" id="SSF57850">
    <property type="entry name" value="RING/U-box"/>
    <property type="match status" value="1"/>
</dbReference>
<evidence type="ECO:0000256" key="14">
    <source>
        <dbReference type="ARBA" id="ARBA00023140"/>
    </source>
</evidence>
<name>A0A0K0DDN9_ANGCA</name>
<dbReference type="InterPro" id="IPR006845">
    <property type="entry name" value="Pex_N"/>
</dbReference>
<evidence type="ECO:0000256" key="8">
    <source>
        <dbReference type="ARBA" id="ARBA00022771"/>
    </source>
</evidence>
<dbReference type="AlphaFoldDB" id="A0A0K0DDN9"/>
<evidence type="ECO:0000313" key="19">
    <source>
        <dbReference type="Proteomes" id="UP000035642"/>
    </source>
</evidence>
<dbReference type="GO" id="GO:0061630">
    <property type="term" value="F:ubiquitin protein ligase activity"/>
    <property type="evidence" value="ECO:0007669"/>
    <property type="project" value="UniProtKB-EC"/>
</dbReference>
<evidence type="ECO:0000256" key="9">
    <source>
        <dbReference type="ARBA" id="ARBA00022786"/>
    </source>
</evidence>
<comment type="pathway">
    <text evidence="2">Protein modification; protein ubiquitination.</text>
</comment>
<evidence type="ECO:0000256" key="11">
    <source>
        <dbReference type="ARBA" id="ARBA00022927"/>
    </source>
</evidence>
<dbReference type="EC" id="2.3.2.36" evidence="17"/>
<reference evidence="19" key="1">
    <citation type="submission" date="2012-09" db="EMBL/GenBank/DDBJ databases">
        <authorList>
            <person name="Martin A.A."/>
        </authorList>
    </citation>
    <scope>NUCLEOTIDE SEQUENCE</scope>
</reference>
<comment type="similarity">
    <text evidence="3">Belongs to the pex2/pex10/pex12 family.</text>
</comment>
<evidence type="ECO:0000256" key="13">
    <source>
        <dbReference type="ARBA" id="ARBA00023136"/>
    </source>
</evidence>
<dbReference type="WBParaSite" id="ACAC_0000886601-mRNA-1">
    <property type="protein sequence ID" value="ACAC_0000886601-mRNA-1"/>
    <property type="gene ID" value="ACAC_0000886601"/>
</dbReference>
<evidence type="ECO:0000313" key="20">
    <source>
        <dbReference type="WBParaSite" id="ACAC_0000886601-mRNA-1"/>
    </source>
</evidence>
<evidence type="ECO:0000256" key="2">
    <source>
        <dbReference type="ARBA" id="ARBA00004906"/>
    </source>
</evidence>
<comment type="catalytic activity">
    <reaction evidence="16">
        <text>[E2 ubiquitin-conjugating enzyme]-S-ubiquitinyl-L-cysteine + [acceptor protein]-L-cysteine = [E2 ubiquitin-conjugating enzyme]-L-cysteine + [acceptor protein]-S-ubiquitinyl-L-cysteine.</text>
        <dbReference type="EC" id="2.3.2.36"/>
    </reaction>
</comment>
<evidence type="ECO:0000256" key="12">
    <source>
        <dbReference type="ARBA" id="ARBA00022989"/>
    </source>
</evidence>
<dbReference type="Pfam" id="PF04757">
    <property type="entry name" value="Pex2_Pex12"/>
    <property type="match status" value="1"/>
</dbReference>
<dbReference type="GO" id="GO:0016558">
    <property type="term" value="P:protein import into peroxisome matrix"/>
    <property type="evidence" value="ECO:0007669"/>
    <property type="project" value="InterPro"/>
</dbReference>
<dbReference type="STRING" id="6313.A0A0K0DDN9"/>
<dbReference type="Gene3D" id="3.30.40.10">
    <property type="entry name" value="Zinc/RING finger domain, C3HC4 (zinc finger)"/>
    <property type="match status" value="1"/>
</dbReference>
<dbReference type="GO" id="GO:0005778">
    <property type="term" value="C:peroxisomal membrane"/>
    <property type="evidence" value="ECO:0007669"/>
    <property type="project" value="UniProtKB-SubCell"/>
</dbReference>
<accession>A0A0K0DDN9</accession>
<keyword evidence="13" id="KW-0472">Membrane</keyword>
<reference evidence="20" key="2">
    <citation type="submission" date="2017-02" db="UniProtKB">
        <authorList>
            <consortium name="WormBaseParasite"/>
        </authorList>
    </citation>
    <scope>IDENTIFICATION</scope>
</reference>